<keyword evidence="2" id="KW-1185">Reference proteome</keyword>
<proteinExistence type="predicted"/>
<sequence>MAVVDRCGKHLSNLARAGQSDGTGCQVQSLGRRCEAAHWRGDQWGRGWVRGREQADFLAARELSSPREVPELPCTHCKCRQEAGEHRSWVPSH</sequence>
<gene>
    <name evidence="1" type="ORF">AAFF_G00009910</name>
</gene>
<evidence type="ECO:0000313" key="1">
    <source>
        <dbReference type="EMBL" id="KAJ8397137.1"/>
    </source>
</evidence>
<dbReference type="EMBL" id="JAINUG010000100">
    <property type="protein sequence ID" value="KAJ8397137.1"/>
    <property type="molecule type" value="Genomic_DNA"/>
</dbReference>
<dbReference type="AlphaFoldDB" id="A0AAD7WHG9"/>
<reference evidence="1" key="1">
    <citation type="journal article" date="2023" name="Science">
        <title>Genome structures resolve the early diversification of teleost fishes.</title>
        <authorList>
            <person name="Parey E."/>
            <person name="Louis A."/>
            <person name="Montfort J."/>
            <person name="Bouchez O."/>
            <person name="Roques C."/>
            <person name="Iampietro C."/>
            <person name="Lluch J."/>
            <person name="Castinel A."/>
            <person name="Donnadieu C."/>
            <person name="Desvignes T."/>
            <person name="Floi Bucao C."/>
            <person name="Jouanno E."/>
            <person name="Wen M."/>
            <person name="Mejri S."/>
            <person name="Dirks R."/>
            <person name="Jansen H."/>
            <person name="Henkel C."/>
            <person name="Chen W.J."/>
            <person name="Zahm M."/>
            <person name="Cabau C."/>
            <person name="Klopp C."/>
            <person name="Thompson A.W."/>
            <person name="Robinson-Rechavi M."/>
            <person name="Braasch I."/>
            <person name="Lecointre G."/>
            <person name="Bobe J."/>
            <person name="Postlethwait J.H."/>
            <person name="Berthelot C."/>
            <person name="Roest Crollius H."/>
            <person name="Guiguen Y."/>
        </authorList>
    </citation>
    <scope>NUCLEOTIDE SEQUENCE</scope>
    <source>
        <strain evidence="1">NC1722</strain>
    </source>
</reference>
<name>A0AAD7WHG9_9TELE</name>
<organism evidence="1 2">
    <name type="scientific">Aldrovandia affinis</name>
    <dbReference type="NCBI Taxonomy" id="143900"/>
    <lineage>
        <taxon>Eukaryota</taxon>
        <taxon>Metazoa</taxon>
        <taxon>Chordata</taxon>
        <taxon>Craniata</taxon>
        <taxon>Vertebrata</taxon>
        <taxon>Euteleostomi</taxon>
        <taxon>Actinopterygii</taxon>
        <taxon>Neopterygii</taxon>
        <taxon>Teleostei</taxon>
        <taxon>Notacanthiformes</taxon>
        <taxon>Halosauridae</taxon>
        <taxon>Aldrovandia</taxon>
    </lineage>
</organism>
<dbReference type="Proteomes" id="UP001221898">
    <property type="component" value="Unassembled WGS sequence"/>
</dbReference>
<comment type="caution">
    <text evidence="1">The sequence shown here is derived from an EMBL/GenBank/DDBJ whole genome shotgun (WGS) entry which is preliminary data.</text>
</comment>
<evidence type="ECO:0000313" key="2">
    <source>
        <dbReference type="Proteomes" id="UP001221898"/>
    </source>
</evidence>
<accession>A0AAD7WHG9</accession>
<protein>
    <submittedName>
        <fullName evidence="1">Uncharacterized protein</fullName>
    </submittedName>
</protein>